<name>A0ACC2PWN2_9HYME</name>
<comment type="caution">
    <text evidence="1">The sequence shown here is derived from an EMBL/GenBank/DDBJ whole genome shotgun (WGS) entry which is preliminary data.</text>
</comment>
<accession>A0ACC2PWN2</accession>
<proteinExistence type="predicted"/>
<evidence type="ECO:0000313" key="1">
    <source>
        <dbReference type="EMBL" id="KAJ8687049.1"/>
    </source>
</evidence>
<evidence type="ECO:0000313" key="2">
    <source>
        <dbReference type="Proteomes" id="UP001239111"/>
    </source>
</evidence>
<keyword evidence="2" id="KW-1185">Reference proteome</keyword>
<reference evidence="1" key="1">
    <citation type="submission" date="2023-04" db="EMBL/GenBank/DDBJ databases">
        <title>A chromosome-level genome assembly of the parasitoid wasp Eretmocerus hayati.</title>
        <authorList>
            <person name="Zhong Y."/>
            <person name="Liu S."/>
            <person name="Liu Y."/>
        </authorList>
    </citation>
    <scope>NUCLEOTIDE SEQUENCE</scope>
    <source>
        <strain evidence="1">ZJU_SS_LIU_2023</strain>
    </source>
</reference>
<dbReference type="EMBL" id="CM056741">
    <property type="protein sequence ID" value="KAJ8687049.1"/>
    <property type="molecule type" value="Genomic_DNA"/>
</dbReference>
<organism evidence="1 2">
    <name type="scientific">Eretmocerus hayati</name>
    <dbReference type="NCBI Taxonomy" id="131215"/>
    <lineage>
        <taxon>Eukaryota</taxon>
        <taxon>Metazoa</taxon>
        <taxon>Ecdysozoa</taxon>
        <taxon>Arthropoda</taxon>
        <taxon>Hexapoda</taxon>
        <taxon>Insecta</taxon>
        <taxon>Pterygota</taxon>
        <taxon>Neoptera</taxon>
        <taxon>Endopterygota</taxon>
        <taxon>Hymenoptera</taxon>
        <taxon>Apocrita</taxon>
        <taxon>Proctotrupomorpha</taxon>
        <taxon>Chalcidoidea</taxon>
        <taxon>Aphelinidae</taxon>
        <taxon>Aphelininae</taxon>
        <taxon>Eretmocerus</taxon>
    </lineage>
</organism>
<sequence>MQAWINGAQLVTTKACHTEPGGEISTPRKVCSNADAFMAAPPAPLAKDNVTSSTVCLSFNEDRNQNRIIKLEWAEEYGTKAQRATGFDRFEPLRCDASPSFYTSKKVRNVGIHIVEATGQSSVEINISNDTLFCSQL</sequence>
<protein>
    <submittedName>
        <fullName evidence="1">Uncharacterized protein</fullName>
    </submittedName>
</protein>
<dbReference type="Proteomes" id="UP001239111">
    <property type="component" value="Chromosome 1"/>
</dbReference>
<gene>
    <name evidence="1" type="ORF">QAD02_022843</name>
</gene>